<keyword evidence="2" id="KW-1185">Reference proteome</keyword>
<comment type="caution">
    <text evidence="1">The sequence shown here is derived from an EMBL/GenBank/DDBJ whole genome shotgun (WGS) entry which is preliminary data.</text>
</comment>
<proteinExistence type="predicted"/>
<dbReference type="EMBL" id="AWUE01012293">
    <property type="protein sequence ID" value="OMP09613.1"/>
    <property type="molecule type" value="Genomic_DNA"/>
</dbReference>
<dbReference type="Proteomes" id="UP000187203">
    <property type="component" value="Unassembled WGS sequence"/>
</dbReference>
<dbReference type="AlphaFoldDB" id="A0A1R3KR89"/>
<evidence type="ECO:0000313" key="1">
    <source>
        <dbReference type="EMBL" id="OMP09613.1"/>
    </source>
</evidence>
<reference evidence="2" key="1">
    <citation type="submission" date="2013-09" db="EMBL/GenBank/DDBJ databases">
        <title>Corchorus olitorius genome sequencing.</title>
        <authorList>
            <person name="Alam M."/>
            <person name="Haque M.S."/>
            <person name="Islam M.S."/>
            <person name="Emdad E.M."/>
            <person name="Islam M.M."/>
            <person name="Ahmed B."/>
            <person name="Halim A."/>
            <person name="Hossen Q.M.M."/>
            <person name="Hossain M.Z."/>
            <person name="Ahmed R."/>
            <person name="Khan M.M."/>
            <person name="Islam R."/>
            <person name="Rashid M.M."/>
            <person name="Khan S.A."/>
            <person name="Rahman M.S."/>
            <person name="Alam M."/>
            <person name="Yahiya A.S."/>
            <person name="Khan M.S."/>
            <person name="Azam M.S."/>
            <person name="Haque T."/>
            <person name="Lashkar M.Z.H."/>
            <person name="Akhand A.I."/>
            <person name="Morshed G."/>
            <person name="Roy S."/>
            <person name="Uddin K.S."/>
            <person name="Rabeya T."/>
            <person name="Hossain A.S."/>
            <person name="Chowdhury A."/>
            <person name="Snigdha A.R."/>
            <person name="Mortoza M.S."/>
            <person name="Matin S.A."/>
            <person name="Hoque S.M.E."/>
            <person name="Islam M.K."/>
            <person name="Roy D.K."/>
            <person name="Haider R."/>
            <person name="Moosa M.M."/>
            <person name="Elias S.M."/>
            <person name="Hasan A.M."/>
            <person name="Jahan S."/>
            <person name="Shafiuddin M."/>
            <person name="Mahmood N."/>
            <person name="Shommy N.S."/>
        </authorList>
    </citation>
    <scope>NUCLEOTIDE SEQUENCE [LARGE SCALE GENOMIC DNA]</scope>
    <source>
        <strain evidence="2">cv. O-4</strain>
    </source>
</reference>
<protein>
    <submittedName>
        <fullName evidence="1">Uncharacterized protein</fullName>
    </submittedName>
</protein>
<name>A0A1R3KR89_9ROSI</name>
<gene>
    <name evidence="1" type="ORF">COLO4_05299</name>
</gene>
<sequence length="72" mass="8439">MEKVSFFFLSLVWRKVGGSARGKRKIGVESGVWLLFPCEDEIELRFLRERETMRMCSGCEMMRMVCVRTSIV</sequence>
<accession>A0A1R3KR89</accession>
<organism evidence="1 2">
    <name type="scientific">Corchorus olitorius</name>
    <dbReference type="NCBI Taxonomy" id="93759"/>
    <lineage>
        <taxon>Eukaryota</taxon>
        <taxon>Viridiplantae</taxon>
        <taxon>Streptophyta</taxon>
        <taxon>Embryophyta</taxon>
        <taxon>Tracheophyta</taxon>
        <taxon>Spermatophyta</taxon>
        <taxon>Magnoliopsida</taxon>
        <taxon>eudicotyledons</taxon>
        <taxon>Gunneridae</taxon>
        <taxon>Pentapetalae</taxon>
        <taxon>rosids</taxon>
        <taxon>malvids</taxon>
        <taxon>Malvales</taxon>
        <taxon>Malvaceae</taxon>
        <taxon>Grewioideae</taxon>
        <taxon>Apeibeae</taxon>
        <taxon>Corchorus</taxon>
    </lineage>
</organism>
<evidence type="ECO:0000313" key="2">
    <source>
        <dbReference type="Proteomes" id="UP000187203"/>
    </source>
</evidence>